<name>A0AAD2CA58_9STRA</name>
<dbReference type="EMBL" id="CAKOGP040000001">
    <property type="protein sequence ID" value="CAJ1895941.1"/>
    <property type="molecule type" value="Genomic_DNA"/>
</dbReference>
<dbReference type="PANTHER" id="PTHR11782">
    <property type="entry name" value="ADENOSINE/GUANOSINE DIPHOSPHATASE"/>
    <property type="match status" value="1"/>
</dbReference>
<dbReference type="GO" id="GO:0005524">
    <property type="term" value="F:ATP binding"/>
    <property type="evidence" value="ECO:0007669"/>
    <property type="project" value="UniProtKB-KW"/>
</dbReference>
<proteinExistence type="inferred from homology"/>
<keyword evidence="2" id="KW-0378">Hydrolase</keyword>
<feature type="active site" description="Proton acceptor" evidence="3">
    <location>
        <position position="243"/>
    </location>
</feature>
<accession>A0AAD2CA58</accession>
<dbReference type="Proteomes" id="UP001295423">
    <property type="component" value="Unassembled WGS sequence"/>
</dbReference>
<gene>
    <name evidence="7" type="ORF">CYCCA115_LOCUS187</name>
</gene>
<dbReference type="InterPro" id="IPR000407">
    <property type="entry name" value="GDA1_CD39_NTPase"/>
</dbReference>
<dbReference type="GO" id="GO:0009134">
    <property type="term" value="P:nucleoside diphosphate catabolic process"/>
    <property type="evidence" value="ECO:0007669"/>
    <property type="project" value="TreeGrafter"/>
</dbReference>
<evidence type="ECO:0000256" key="6">
    <source>
        <dbReference type="SAM" id="Phobius"/>
    </source>
</evidence>
<dbReference type="Gene3D" id="3.30.420.150">
    <property type="entry name" value="Exopolyphosphatase. Domain 2"/>
    <property type="match status" value="1"/>
</dbReference>
<evidence type="ECO:0000256" key="2">
    <source>
        <dbReference type="ARBA" id="ARBA00022801"/>
    </source>
</evidence>
<keyword evidence="6" id="KW-0472">Membrane</keyword>
<reference evidence="7" key="1">
    <citation type="submission" date="2023-08" db="EMBL/GenBank/DDBJ databases">
        <authorList>
            <person name="Audoor S."/>
            <person name="Bilcke G."/>
        </authorList>
    </citation>
    <scope>NUCLEOTIDE SEQUENCE</scope>
</reference>
<keyword evidence="6" id="KW-0812">Transmembrane</keyword>
<dbReference type="PANTHER" id="PTHR11782:SF83">
    <property type="entry name" value="GUANOSINE-DIPHOSPHATASE"/>
    <property type="match status" value="1"/>
</dbReference>
<sequence>MEVTKHSHEATTSWEAHASQDHSVENDTPSLRHGRELKSRYKLSESLDHLKWRKEADFIENEESKSEALQEKYEKRHRKNMKIVRKDPGTHHSKEHGIMIDAGSSGSRLHVYEFDPRILSNNQDVHDAVSGRKITFPYARSRWTDRLRPGVDSFARLPDDKLEAALKEYLAPLLDFAKTVLQDKNRKLHKYPIYFRATAGMRILEKNDRARVLDTVRSLFNNKEFCPFMFEDEYARVLSGEEEAIFGWAGINFAMGTLVEASEGTGTVVNPKLTYGALDLGGASTQIAFYEPHEDIMANLFKLQIGQSKHWNVYAHSFLYFGMNQARRRFQARLASNATESTRLIKGVQNPCLPGGSKQEVRLKIHFDEHGLETFKYDPSETSDGYYQAVLKNDHKTSNFEECMRYTKDLLYLDANTWCQFAHKGECAFNGVAMPDLPAQSENFGEFLGFSNIYHVWEELDLPKRASIQELYEGTKSICNMSREDAVAYSKKIGAATETVEDLCFRSAYAYNLLSEGYGFKGDEYITATDVIGGLKVGWSLGAMLYEINTLPWKIDDSNPNFFVTSTTAGEKHSISGIALLFVMLAAVVGLVIVGVRKCKNERKLYEPLKTNAESFPTYT</sequence>
<dbReference type="CDD" id="cd24003">
    <property type="entry name" value="ASKHA_NBD_GDA1_CD39_NTPase"/>
    <property type="match status" value="1"/>
</dbReference>
<evidence type="ECO:0000256" key="5">
    <source>
        <dbReference type="SAM" id="MobiDB-lite"/>
    </source>
</evidence>
<dbReference type="GO" id="GO:0017110">
    <property type="term" value="F:nucleoside diphosphate phosphatase activity"/>
    <property type="evidence" value="ECO:0007669"/>
    <property type="project" value="TreeGrafter"/>
</dbReference>
<keyword evidence="4" id="KW-0067">ATP-binding</keyword>
<comment type="similarity">
    <text evidence="1">Belongs to the GDA1/CD39 NTPase family.</text>
</comment>
<organism evidence="7 8">
    <name type="scientific">Cylindrotheca closterium</name>
    <dbReference type="NCBI Taxonomy" id="2856"/>
    <lineage>
        <taxon>Eukaryota</taxon>
        <taxon>Sar</taxon>
        <taxon>Stramenopiles</taxon>
        <taxon>Ochrophyta</taxon>
        <taxon>Bacillariophyta</taxon>
        <taxon>Bacillariophyceae</taxon>
        <taxon>Bacillariophycidae</taxon>
        <taxon>Bacillariales</taxon>
        <taxon>Bacillariaceae</taxon>
        <taxon>Cylindrotheca</taxon>
    </lineage>
</organism>
<evidence type="ECO:0000313" key="8">
    <source>
        <dbReference type="Proteomes" id="UP001295423"/>
    </source>
</evidence>
<dbReference type="GO" id="GO:0016020">
    <property type="term" value="C:membrane"/>
    <property type="evidence" value="ECO:0007669"/>
    <property type="project" value="TreeGrafter"/>
</dbReference>
<evidence type="ECO:0000313" key="7">
    <source>
        <dbReference type="EMBL" id="CAJ1895941.1"/>
    </source>
</evidence>
<keyword evidence="6" id="KW-1133">Transmembrane helix</keyword>
<dbReference type="AlphaFoldDB" id="A0AAD2CA58"/>
<evidence type="ECO:0008006" key="9">
    <source>
        <dbReference type="Google" id="ProtNLM"/>
    </source>
</evidence>
<evidence type="ECO:0000256" key="4">
    <source>
        <dbReference type="PIRSR" id="PIRSR600407-2"/>
    </source>
</evidence>
<feature type="transmembrane region" description="Helical" evidence="6">
    <location>
        <begin position="575"/>
        <end position="596"/>
    </location>
</feature>
<dbReference type="Pfam" id="PF01150">
    <property type="entry name" value="GDA1_CD39"/>
    <property type="match status" value="1"/>
</dbReference>
<comment type="caution">
    <text evidence="7">The sequence shown here is derived from an EMBL/GenBank/DDBJ whole genome shotgun (WGS) entry which is preliminary data.</text>
</comment>
<dbReference type="Gene3D" id="3.30.420.40">
    <property type="match status" value="1"/>
</dbReference>
<feature type="region of interest" description="Disordered" evidence="5">
    <location>
        <begin position="1"/>
        <end position="36"/>
    </location>
</feature>
<evidence type="ECO:0000256" key="3">
    <source>
        <dbReference type="PIRSR" id="PIRSR600407-1"/>
    </source>
</evidence>
<keyword evidence="8" id="KW-1185">Reference proteome</keyword>
<keyword evidence="4" id="KW-0547">Nucleotide-binding</keyword>
<protein>
    <recommendedName>
        <fullName evidence="9">Apyrase</fullName>
    </recommendedName>
</protein>
<evidence type="ECO:0000256" key="1">
    <source>
        <dbReference type="ARBA" id="ARBA00009283"/>
    </source>
</evidence>
<feature type="binding site" evidence="4">
    <location>
        <begin position="282"/>
        <end position="286"/>
    </location>
    <ligand>
        <name>ATP</name>
        <dbReference type="ChEBI" id="CHEBI:30616"/>
    </ligand>
</feature>